<dbReference type="InterPro" id="IPR023210">
    <property type="entry name" value="NADP_OxRdtase_dom"/>
</dbReference>
<name>A0A3N1MGA7_9PROT</name>
<dbReference type="PANTHER" id="PTHR43364:SF4">
    <property type="entry name" value="NAD(P)-LINKED OXIDOREDUCTASE SUPERFAMILY PROTEIN"/>
    <property type="match status" value="1"/>
</dbReference>
<keyword evidence="1" id="KW-0560">Oxidoreductase</keyword>
<dbReference type="OrthoDB" id="9773828at2"/>
<keyword evidence="4" id="KW-1185">Reference proteome</keyword>
<dbReference type="EMBL" id="RJKX01000011">
    <property type="protein sequence ID" value="ROQ01787.1"/>
    <property type="molecule type" value="Genomic_DNA"/>
</dbReference>
<sequence length="342" mass="36682">MEFRRLGDSGLQVSRICLGTMMFSQPTDAAEADRIVGMARDAGINFVDTADFYGHGGSERMLGAAIARDRDRWVVATKVGLPMGAGPHRSGLGRKWMLRAIDDSLSRLGTDHVDIWYLHTDDRTTPLEETLSAAGDAIRAGKVRYLGLSNFDGWRMVEAVRLCQRMGLPQPIVSQPLYNLATRGNEAEHLPACRALGLGVVPYSPLARGVLTGKYRAGATPPAESRAGRGNKRLLETEFRPESFALAEAVRAHAAARGLTAEAFAVAWVLANRLVTSVLAGPRTVEQWQGYLAAAAVMLDADDEAFVDGLVAPGHASTPGYTDPSFPVRGRIVAASPSRAAS</sequence>
<dbReference type="InterPro" id="IPR050523">
    <property type="entry name" value="AKR_Detox_Biosynth"/>
</dbReference>
<dbReference type="PANTHER" id="PTHR43364">
    <property type="entry name" value="NADH-SPECIFIC METHYLGLYOXAL REDUCTASE-RELATED"/>
    <property type="match status" value="1"/>
</dbReference>
<accession>A0A3N1MGA7</accession>
<evidence type="ECO:0000313" key="4">
    <source>
        <dbReference type="Proteomes" id="UP000278222"/>
    </source>
</evidence>
<gene>
    <name evidence="3" type="ORF">EDC65_0974</name>
</gene>
<dbReference type="AlphaFoldDB" id="A0A3N1MGA7"/>
<evidence type="ECO:0000313" key="3">
    <source>
        <dbReference type="EMBL" id="ROQ01787.1"/>
    </source>
</evidence>
<comment type="caution">
    <text evidence="3">The sequence shown here is derived from an EMBL/GenBank/DDBJ whole genome shotgun (WGS) entry which is preliminary data.</text>
</comment>
<evidence type="ECO:0000256" key="1">
    <source>
        <dbReference type="ARBA" id="ARBA00023002"/>
    </source>
</evidence>
<dbReference type="RefSeq" id="WP_123688516.1">
    <property type="nucleotide sequence ID" value="NZ_AP019700.1"/>
</dbReference>
<dbReference type="SUPFAM" id="SSF51430">
    <property type="entry name" value="NAD(P)-linked oxidoreductase"/>
    <property type="match status" value="1"/>
</dbReference>
<dbReference type="Proteomes" id="UP000278222">
    <property type="component" value="Unassembled WGS sequence"/>
</dbReference>
<organism evidence="3 4">
    <name type="scientific">Stella humosa</name>
    <dbReference type="NCBI Taxonomy" id="94"/>
    <lineage>
        <taxon>Bacteria</taxon>
        <taxon>Pseudomonadati</taxon>
        <taxon>Pseudomonadota</taxon>
        <taxon>Alphaproteobacteria</taxon>
        <taxon>Rhodospirillales</taxon>
        <taxon>Stellaceae</taxon>
        <taxon>Stella</taxon>
    </lineage>
</organism>
<dbReference type="GO" id="GO:0005829">
    <property type="term" value="C:cytosol"/>
    <property type="evidence" value="ECO:0007669"/>
    <property type="project" value="UniProtKB-ARBA"/>
</dbReference>
<dbReference type="GO" id="GO:0016491">
    <property type="term" value="F:oxidoreductase activity"/>
    <property type="evidence" value="ECO:0007669"/>
    <property type="project" value="UniProtKB-KW"/>
</dbReference>
<dbReference type="InterPro" id="IPR036812">
    <property type="entry name" value="NAD(P)_OxRdtase_dom_sf"/>
</dbReference>
<protein>
    <submittedName>
        <fullName evidence="3">Aryl-alcohol dehydrogenase (NADP+)</fullName>
    </submittedName>
</protein>
<proteinExistence type="predicted"/>
<evidence type="ECO:0000259" key="2">
    <source>
        <dbReference type="Pfam" id="PF00248"/>
    </source>
</evidence>
<reference evidence="3 4" key="1">
    <citation type="submission" date="2018-11" db="EMBL/GenBank/DDBJ databases">
        <title>Genomic Encyclopedia of Type Strains, Phase IV (KMG-IV): sequencing the most valuable type-strain genomes for metagenomic binning, comparative biology and taxonomic classification.</title>
        <authorList>
            <person name="Goeker M."/>
        </authorList>
    </citation>
    <scope>NUCLEOTIDE SEQUENCE [LARGE SCALE GENOMIC DNA]</scope>
    <source>
        <strain evidence="3 4">DSM 5900</strain>
    </source>
</reference>
<feature type="domain" description="NADP-dependent oxidoreductase" evidence="2">
    <location>
        <begin position="15"/>
        <end position="309"/>
    </location>
</feature>
<dbReference type="FunFam" id="3.20.20.100:FF:000004">
    <property type="entry name" value="Oxidoreductase, aldo/keto reductase"/>
    <property type="match status" value="1"/>
</dbReference>
<dbReference type="Gene3D" id="3.20.20.100">
    <property type="entry name" value="NADP-dependent oxidoreductase domain"/>
    <property type="match status" value="1"/>
</dbReference>
<dbReference type="Pfam" id="PF00248">
    <property type="entry name" value="Aldo_ket_red"/>
    <property type="match status" value="1"/>
</dbReference>